<dbReference type="GO" id="GO:0050253">
    <property type="term" value="F:retinyl-palmitate esterase activity"/>
    <property type="evidence" value="ECO:0007669"/>
    <property type="project" value="InterPro"/>
</dbReference>
<dbReference type="CTD" id="8228"/>
<dbReference type="SUPFAM" id="SSF52151">
    <property type="entry name" value="FabD/lysophospholipase-like"/>
    <property type="match status" value="1"/>
</dbReference>
<evidence type="ECO:0000259" key="5">
    <source>
        <dbReference type="PROSITE" id="PS51635"/>
    </source>
</evidence>
<dbReference type="Proteomes" id="UP000252040">
    <property type="component" value="Unplaced"/>
</dbReference>
<accession>A0A341CC77</accession>
<comment type="caution">
    <text evidence="2">Lacks conserved residue(s) required for the propagation of feature annotation.</text>
</comment>
<feature type="active site" description="Nucleophile" evidence="2">
    <location>
        <position position="53"/>
    </location>
</feature>
<keyword evidence="2" id="KW-0378">Hydrolase</keyword>
<dbReference type="GO" id="GO:0055088">
    <property type="term" value="P:lipid homeostasis"/>
    <property type="evidence" value="ECO:0007669"/>
    <property type="project" value="TreeGrafter"/>
</dbReference>
<keyword evidence="2" id="KW-0442">Lipid degradation</keyword>
<dbReference type="RefSeq" id="XP_024612048.1">
    <property type="nucleotide sequence ID" value="XM_024756280.1"/>
</dbReference>
<protein>
    <submittedName>
        <fullName evidence="7">Patatin-like phospholipase domain-containing protein 4 isoform X1</fullName>
    </submittedName>
</protein>
<dbReference type="PANTHER" id="PTHR12406">
    <property type="entry name" value="CALCIUM-INDEPENDENT PHOSPHOLIPASE A2 IPLA2 -RELATED"/>
    <property type="match status" value="1"/>
</dbReference>
<feature type="short sequence motif" description="GXSXG" evidence="2">
    <location>
        <begin position="51"/>
        <end position="55"/>
    </location>
</feature>
<dbReference type="PANTHER" id="PTHR12406:SF7">
    <property type="entry name" value="PATATIN-LIKE PHOSPHOLIPASE DOMAIN-CONTAINING PROTEIN 4"/>
    <property type="match status" value="1"/>
</dbReference>
<dbReference type="FunFam" id="3.40.1090.10:FF:000057">
    <property type="entry name" value="Patatin-like phospholipase domain containing 4, isoform CRA_b"/>
    <property type="match status" value="1"/>
</dbReference>
<dbReference type="KEGG" id="nasi:112407109"/>
<dbReference type="InterPro" id="IPR033902">
    <property type="entry name" value="PNPLA4"/>
</dbReference>
<keyword evidence="6" id="KW-1185">Reference proteome</keyword>
<dbReference type="STRING" id="1706337.A0A341CC77"/>
<dbReference type="GO" id="GO:0019433">
    <property type="term" value="P:triglyceride catabolic process"/>
    <property type="evidence" value="ECO:0007669"/>
    <property type="project" value="TreeGrafter"/>
</dbReference>
<proteinExistence type="predicted"/>
<evidence type="ECO:0000256" key="2">
    <source>
        <dbReference type="PROSITE-ProRule" id="PRU01161"/>
    </source>
</evidence>
<gene>
    <name evidence="7" type="primary">PNPLA4</name>
</gene>
<feature type="active site" description="Proton acceptor" evidence="2">
    <location>
        <position position="173"/>
    </location>
</feature>
<reference evidence="7" key="1">
    <citation type="submission" date="2025-08" db="UniProtKB">
        <authorList>
            <consortium name="RefSeq"/>
        </authorList>
    </citation>
    <scope>IDENTIFICATION</scope>
    <source>
        <tissue evidence="7">Meat</tissue>
    </source>
</reference>
<keyword evidence="4" id="KW-1133">Transmembrane helix</keyword>
<keyword evidence="4" id="KW-0472">Membrane</keyword>
<evidence type="ECO:0000256" key="1">
    <source>
        <dbReference type="ARBA" id="ARBA00023098"/>
    </source>
</evidence>
<keyword evidence="1 2" id="KW-0443">Lipid metabolism</keyword>
<feature type="domain" description="PNPLA" evidence="5">
    <location>
        <begin position="16"/>
        <end position="186"/>
    </location>
</feature>
<dbReference type="FunCoup" id="A0A341CC77">
    <property type="interactions" value="435"/>
</dbReference>
<organism evidence="6 7">
    <name type="scientific">Neophocaena asiaeorientalis asiaeorientalis</name>
    <name type="common">Yangtze finless porpoise</name>
    <name type="synonym">Neophocaena phocaenoides subsp. asiaeorientalis</name>
    <dbReference type="NCBI Taxonomy" id="1706337"/>
    <lineage>
        <taxon>Eukaryota</taxon>
        <taxon>Metazoa</taxon>
        <taxon>Chordata</taxon>
        <taxon>Craniata</taxon>
        <taxon>Vertebrata</taxon>
        <taxon>Euteleostomi</taxon>
        <taxon>Mammalia</taxon>
        <taxon>Eutheria</taxon>
        <taxon>Laurasiatheria</taxon>
        <taxon>Artiodactyla</taxon>
        <taxon>Whippomorpha</taxon>
        <taxon>Cetacea</taxon>
        <taxon>Odontoceti</taxon>
        <taxon>Phocoenidae</taxon>
        <taxon>Neophocaena</taxon>
    </lineage>
</organism>
<keyword evidence="4" id="KW-0812">Transmembrane</keyword>
<evidence type="ECO:0000256" key="4">
    <source>
        <dbReference type="SAM" id="Phobius"/>
    </source>
</evidence>
<dbReference type="InterPro" id="IPR016035">
    <property type="entry name" value="Acyl_Trfase/lysoPLipase"/>
</dbReference>
<dbReference type="GO" id="GO:0016020">
    <property type="term" value="C:membrane"/>
    <property type="evidence" value="ECO:0007669"/>
    <property type="project" value="TreeGrafter"/>
</dbReference>
<evidence type="ECO:0000313" key="6">
    <source>
        <dbReference type="Proteomes" id="UP000252040"/>
    </source>
</evidence>
<dbReference type="Gene3D" id="3.40.1090.10">
    <property type="entry name" value="Cytosolic phospholipase A2 catalytic domain"/>
    <property type="match status" value="2"/>
</dbReference>
<dbReference type="Pfam" id="PF01734">
    <property type="entry name" value="Patatin"/>
    <property type="match status" value="1"/>
</dbReference>
<name>A0A341CC77_NEOAA</name>
<dbReference type="GO" id="GO:0005811">
    <property type="term" value="C:lipid droplet"/>
    <property type="evidence" value="ECO:0007669"/>
    <property type="project" value="TreeGrafter"/>
</dbReference>
<feature type="transmembrane region" description="Helical" evidence="4">
    <location>
        <begin position="16"/>
        <end position="36"/>
    </location>
</feature>
<dbReference type="CDD" id="cd07222">
    <property type="entry name" value="Pat_PNPLA4"/>
    <property type="match status" value="1"/>
</dbReference>
<dbReference type="InParanoid" id="A0A341CC77"/>
<dbReference type="PROSITE" id="PS51635">
    <property type="entry name" value="PNPLA"/>
    <property type="match status" value="1"/>
</dbReference>
<sequence>MEVPQTCIARMKHINLSFAACGFLGIYHLGAASAFYKHGKKLLKNVKAFAGASGGSLVASVLLTAPQKIEECNDFTYGFAEEIRRQTFGAVTPGYDFMARLRSGVEAILPPNAHELAHNRLHVSITNTKTRENYLVSSFPSREDLVKVLLASSFVPIYAGLKPVEYKGQKWVDGCFTNSLPLLPVGRTVTVSAFSGRVDISPQDEGPLDFYVTIAKQDILITWKHPSDVKHGRFQETPVSCSSRMEGSMFSGCTPLPLRWARKDVRNSQHHERPLTRGGATQACFS</sequence>
<dbReference type="InterPro" id="IPR033562">
    <property type="entry name" value="PLPL"/>
</dbReference>
<dbReference type="InterPro" id="IPR002641">
    <property type="entry name" value="PNPLA_dom"/>
</dbReference>
<dbReference type="GO" id="GO:0004806">
    <property type="term" value="F:triacylglycerol lipase activity"/>
    <property type="evidence" value="ECO:0007669"/>
    <property type="project" value="InterPro"/>
</dbReference>
<feature type="region of interest" description="Disordered" evidence="3">
    <location>
        <begin position="267"/>
        <end position="286"/>
    </location>
</feature>
<evidence type="ECO:0000256" key="3">
    <source>
        <dbReference type="SAM" id="MobiDB-lite"/>
    </source>
</evidence>
<evidence type="ECO:0000313" key="7">
    <source>
        <dbReference type="RefSeq" id="XP_024612048.1"/>
    </source>
</evidence>
<dbReference type="GO" id="GO:0005737">
    <property type="term" value="C:cytoplasm"/>
    <property type="evidence" value="ECO:0007669"/>
    <property type="project" value="TreeGrafter"/>
</dbReference>
<dbReference type="AlphaFoldDB" id="A0A341CC77"/>
<dbReference type="GeneID" id="112407109"/>